<dbReference type="GO" id="GO:0008270">
    <property type="term" value="F:zinc ion binding"/>
    <property type="evidence" value="ECO:0007669"/>
    <property type="project" value="UniProtKB-KW"/>
</dbReference>
<keyword evidence="1" id="KW-0863">Zinc-finger</keyword>
<dbReference type="Pfam" id="PF00096">
    <property type="entry name" value="zf-C2H2"/>
    <property type="match status" value="2"/>
</dbReference>
<sequence>MEDDLFSEILPEFNIHQDELYEECCNIFIEAGSTTPSKELINWDELIEKISATNFLSEFSSRNFDNLPSVPNLTCAAAKIQNLNRANQTKSSNLSGSEIKSRSAFNCNLHNKQNIFERPTCSQKLSTKTHLKRHIYLKHSPCDISVQCPICQRTFSNQVNLDRHRRPASTAQARIRNLCRGGDAQDCRLRCDLCGQRFFLKSGLNRHYKKFHRNEP</sequence>
<name>A0A226DR05_FOLCA</name>
<evidence type="ECO:0000259" key="2">
    <source>
        <dbReference type="PROSITE" id="PS50157"/>
    </source>
</evidence>
<feature type="domain" description="C2H2-type" evidence="2">
    <location>
        <begin position="146"/>
        <end position="174"/>
    </location>
</feature>
<protein>
    <submittedName>
        <fullName evidence="3">PR domain zinc finger protein 16</fullName>
    </submittedName>
</protein>
<dbReference type="Gene3D" id="3.30.160.60">
    <property type="entry name" value="Classic Zinc Finger"/>
    <property type="match status" value="1"/>
</dbReference>
<comment type="caution">
    <text evidence="3">The sequence shown here is derived from an EMBL/GenBank/DDBJ whole genome shotgun (WGS) entry which is preliminary data.</text>
</comment>
<keyword evidence="1" id="KW-0862">Zinc</keyword>
<evidence type="ECO:0000313" key="3">
    <source>
        <dbReference type="EMBL" id="OXA47633.1"/>
    </source>
</evidence>
<dbReference type="SMART" id="SM00355">
    <property type="entry name" value="ZnF_C2H2"/>
    <property type="match status" value="3"/>
</dbReference>
<organism evidence="3 4">
    <name type="scientific">Folsomia candida</name>
    <name type="common">Springtail</name>
    <dbReference type="NCBI Taxonomy" id="158441"/>
    <lineage>
        <taxon>Eukaryota</taxon>
        <taxon>Metazoa</taxon>
        <taxon>Ecdysozoa</taxon>
        <taxon>Arthropoda</taxon>
        <taxon>Hexapoda</taxon>
        <taxon>Collembola</taxon>
        <taxon>Entomobryomorpha</taxon>
        <taxon>Isotomoidea</taxon>
        <taxon>Isotomidae</taxon>
        <taxon>Proisotominae</taxon>
        <taxon>Folsomia</taxon>
    </lineage>
</organism>
<dbReference type="OrthoDB" id="1678912at2759"/>
<keyword evidence="4" id="KW-1185">Reference proteome</keyword>
<dbReference type="AlphaFoldDB" id="A0A226DR05"/>
<dbReference type="PROSITE" id="PS00028">
    <property type="entry name" value="ZINC_FINGER_C2H2_1"/>
    <property type="match status" value="1"/>
</dbReference>
<dbReference type="InterPro" id="IPR036236">
    <property type="entry name" value="Znf_C2H2_sf"/>
</dbReference>
<accession>A0A226DR05</accession>
<dbReference type="EMBL" id="LNIX01000013">
    <property type="protein sequence ID" value="OXA47633.1"/>
    <property type="molecule type" value="Genomic_DNA"/>
</dbReference>
<keyword evidence="1" id="KW-0479">Metal-binding</keyword>
<proteinExistence type="predicted"/>
<dbReference type="InterPro" id="IPR013087">
    <property type="entry name" value="Znf_C2H2_type"/>
</dbReference>
<dbReference type="PROSITE" id="PS50157">
    <property type="entry name" value="ZINC_FINGER_C2H2_2"/>
    <property type="match status" value="2"/>
</dbReference>
<evidence type="ECO:0000313" key="4">
    <source>
        <dbReference type="Proteomes" id="UP000198287"/>
    </source>
</evidence>
<feature type="domain" description="C2H2-type" evidence="2">
    <location>
        <begin position="189"/>
        <end position="216"/>
    </location>
</feature>
<evidence type="ECO:0000256" key="1">
    <source>
        <dbReference type="PROSITE-ProRule" id="PRU00042"/>
    </source>
</evidence>
<dbReference type="Proteomes" id="UP000198287">
    <property type="component" value="Unassembled WGS sequence"/>
</dbReference>
<gene>
    <name evidence="3" type="ORF">Fcan01_17681</name>
</gene>
<reference evidence="3 4" key="1">
    <citation type="submission" date="2015-12" db="EMBL/GenBank/DDBJ databases">
        <title>The genome of Folsomia candida.</title>
        <authorList>
            <person name="Faddeeva A."/>
            <person name="Derks M.F."/>
            <person name="Anvar Y."/>
            <person name="Smit S."/>
            <person name="Van Straalen N."/>
            <person name="Roelofs D."/>
        </authorList>
    </citation>
    <scope>NUCLEOTIDE SEQUENCE [LARGE SCALE GENOMIC DNA]</scope>
    <source>
        <strain evidence="3 4">VU population</strain>
        <tissue evidence="3">Whole body</tissue>
    </source>
</reference>
<dbReference type="SUPFAM" id="SSF57667">
    <property type="entry name" value="beta-beta-alpha zinc fingers"/>
    <property type="match status" value="1"/>
</dbReference>